<proteinExistence type="predicted"/>
<dbReference type="PATRIC" id="fig|263475.3.peg.152"/>
<sequence>MNEERYLQALEKELDCLKQEERQDIIRDFREYFSNGRSEGKKDTAIIDALGTPAHIAEELLKAYGEEDMKVTEEQPKGEYFTKVSIEADFADLDIIPSPDDRAYVDMKDQLSNKLITMDIVGDTLKIVIKEKKKWFAFGIILTFGNAPKVTIKLPKRMYDMIRIDNDNGVTRAEQLHAILMHIESDNGRIILTDSASTNLHVETDNGRITLKDVQCKTLTGETDNGRIELHHVQTESVKVKTDNGRIDIQEVIGAIEAETDNGRIEAFIPIITKPISLETDNGSIQLYVKEKPDNATIQTKKDMGKSIIFGEKTKKVILGNGLLPISLKTDNGSITVALR</sequence>
<dbReference type="InterPro" id="IPR025164">
    <property type="entry name" value="Toastrack_DUF4097"/>
</dbReference>
<reference evidence="3" key="1">
    <citation type="submission" date="2015-08" db="EMBL/GenBank/DDBJ databases">
        <title>Fjat-10028 dsm 16317.</title>
        <authorList>
            <person name="Liu B."/>
            <person name="Wang J."/>
            <person name="Zhu Y."/>
            <person name="Liu G."/>
            <person name="Chen Q."/>
            <person name="Chen Z."/>
            <person name="Lan J."/>
            <person name="Che J."/>
            <person name="Ge C."/>
            <person name="Shi H."/>
            <person name="Pan Z."/>
            <person name="Liu X."/>
        </authorList>
    </citation>
    <scope>NUCLEOTIDE SEQUENCE [LARGE SCALE GENOMIC DNA]</scope>
    <source>
        <strain evidence="3">DSM 16317</strain>
    </source>
</reference>
<organism evidence="2 3">
    <name type="scientific">Viridibacillus arvi</name>
    <dbReference type="NCBI Taxonomy" id="263475"/>
    <lineage>
        <taxon>Bacteria</taxon>
        <taxon>Bacillati</taxon>
        <taxon>Bacillota</taxon>
        <taxon>Bacilli</taxon>
        <taxon>Bacillales</taxon>
        <taxon>Caryophanaceae</taxon>
        <taxon>Viridibacillus</taxon>
    </lineage>
</organism>
<dbReference type="AlphaFoldDB" id="A0A0M0L9H1"/>
<evidence type="ECO:0000313" key="2">
    <source>
        <dbReference type="EMBL" id="KOO47293.1"/>
    </source>
</evidence>
<dbReference type="Proteomes" id="UP000036867">
    <property type="component" value="Unassembled WGS sequence"/>
</dbReference>
<dbReference type="STRING" id="263475.AMD00_21765"/>
<dbReference type="Pfam" id="PF22564">
    <property type="entry name" value="HAAS"/>
    <property type="match status" value="1"/>
</dbReference>
<dbReference type="OrthoDB" id="9804829at2"/>
<name>A0A0M0L9H1_9BACL</name>
<dbReference type="RefSeq" id="WP_053419100.1">
    <property type="nucleotide sequence ID" value="NZ_LILB01000009.1"/>
</dbReference>
<evidence type="ECO:0000259" key="1">
    <source>
        <dbReference type="Pfam" id="PF13349"/>
    </source>
</evidence>
<dbReference type="EMBL" id="LILB01000009">
    <property type="protein sequence ID" value="KOO47293.1"/>
    <property type="molecule type" value="Genomic_DNA"/>
</dbReference>
<accession>A0A0M0L9H1</accession>
<feature type="domain" description="DUF4097" evidence="1">
    <location>
        <begin position="82"/>
        <end position="337"/>
    </location>
</feature>
<gene>
    <name evidence="2" type="ORF">AMD00_21765</name>
</gene>
<dbReference type="Pfam" id="PF13349">
    <property type="entry name" value="DUF4097"/>
    <property type="match status" value="1"/>
</dbReference>
<comment type="caution">
    <text evidence="2">The sequence shown here is derived from an EMBL/GenBank/DDBJ whole genome shotgun (WGS) entry which is preliminary data.</text>
</comment>
<protein>
    <recommendedName>
        <fullName evidence="1">DUF4097 domain-containing protein</fullName>
    </recommendedName>
</protein>
<dbReference type="Gene3D" id="2.160.20.120">
    <property type="match status" value="1"/>
</dbReference>
<evidence type="ECO:0000313" key="3">
    <source>
        <dbReference type="Proteomes" id="UP000036867"/>
    </source>
</evidence>
<dbReference type="GeneID" id="301138731"/>
<dbReference type="PANTHER" id="PTHR34094:SF1">
    <property type="entry name" value="PROTEIN FAM185A"/>
    <property type="match status" value="1"/>
</dbReference>
<dbReference type="PANTHER" id="PTHR34094">
    <property type="match status" value="1"/>
</dbReference>
<keyword evidence="3" id="KW-1185">Reference proteome</keyword>